<evidence type="ECO:0000256" key="6">
    <source>
        <dbReference type="ARBA" id="ARBA00023136"/>
    </source>
</evidence>
<organism evidence="10 11">
    <name type="scientific">Agrocybe chaxingu</name>
    <dbReference type="NCBI Taxonomy" id="84603"/>
    <lineage>
        <taxon>Eukaryota</taxon>
        <taxon>Fungi</taxon>
        <taxon>Dikarya</taxon>
        <taxon>Basidiomycota</taxon>
        <taxon>Agaricomycotina</taxon>
        <taxon>Agaricomycetes</taxon>
        <taxon>Agaricomycetidae</taxon>
        <taxon>Agaricales</taxon>
        <taxon>Agaricineae</taxon>
        <taxon>Strophariaceae</taxon>
        <taxon>Agrocybe</taxon>
    </lineage>
</organism>
<keyword evidence="7" id="KW-0479">Metal-binding</keyword>
<comment type="caution">
    <text evidence="10">The sequence shown here is derived from an EMBL/GenBank/DDBJ whole genome shotgun (WGS) entry which is preliminary data.</text>
</comment>
<dbReference type="OrthoDB" id="187171at2759"/>
<feature type="binding site" evidence="8">
    <location>
        <position position="240"/>
    </location>
    <ligand>
        <name>Zn(2+)</name>
        <dbReference type="ChEBI" id="CHEBI:29105"/>
        <note>catalytic</note>
    </ligand>
</feature>
<feature type="transmembrane region" description="Helical" evidence="9">
    <location>
        <begin position="129"/>
        <end position="146"/>
    </location>
</feature>
<dbReference type="GO" id="GO:0005789">
    <property type="term" value="C:endoplasmic reticulum membrane"/>
    <property type="evidence" value="ECO:0007669"/>
    <property type="project" value="TreeGrafter"/>
</dbReference>
<dbReference type="GO" id="GO:0046872">
    <property type="term" value="F:metal ion binding"/>
    <property type="evidence" value="ECO:0007669"/>
    <property type="project" value="UniProtKB-KW"/>
</dbReference>
<gene>
    <name evidence="10" type="ORF">NLJ89_g5664</name>
</gene>
<evidence type="ECO:0000313" key="11">
    <source>
        <dbReference type="Proteomes" id="UP001148786"/>
    </source>
</evidence>
<evidence type="ECO:0000256" key="1">
    <source>
        <dbReference type="ARBA" id="ARBA00004141"/>
    </source>
</evidence>
<dbReference type="InterPro" id="IPR008901">
    <property type="entry name" value="ACER"/>
</dbReference>
<proteinExistence type="inferred from homology"/>
<dbReference type="Proteomes" id="UP001148786">
    <property type="component" value="Unassembled WGS sequence"/>
</dbReference>
<dbReference type="EMBL" id="JANKHO010000545">
    <property type="protein sequence ID" value="KAJ3508618.1"/>
    <property type="molecule type" value="Genomic_DNA"/>
</dbReference>
<protein>
    <recommendedName>
        <fullName evidence="12">Alkaline phytoceramidase</fullName>
    </recommendedName>
</protein>
<keyword evidence="8" id="KW-0862">Zinc</keyword>
<evidence type="ECO:0000256" key="9">
    <source>
        <dbReference type="SAM" id="Phobius"/>
    </source>
</evidence>
<feature type="binding site" evidence="7">
    <location>
        <position position="39"/>
    </location>
    <ligand>
        <name>Ca(2+)</name>
        <dbReference type="ChEBI" id="CHEBI:29108"/>
    </ligand>
</feature>
<keyword evidence="3 9" id="KW-0812">Transmembrane</keyword>
<keyword evidence="7" id="KW-0106">Calcium</keyword>
<keyword evidence="6 9" id="KW-0472">Membrane</keyword>
<evidence type="ECO:0000256" key="2">
    <source>
        <dbReference type="ARBA" id="ARBA00009780"/>
    </source>
</evidence>
<evidence type="ECO:0000256" key="7">
    <source>
        <dbReference type="PIRSR" id="PIRSR608901-1"/>
    </source>
</evidence>
<reference evidence="10" key="1">
    <citation type="submission" date="2022-07" db="EMBL/GenBank/DDBJ databases">
        <title>Genome Sequence of Agrocybe chaxingu.</title>
        <authorList>
            <person name="Buettner E."/>
        </authorList>
    </citation>
    <scope>NUCLEOTIDE SEQUENCE</scope>
    <source>
        <strain evidence="10">MP-N11</strain>
    </source>
</reference>
<sequence>MLNLTSVAPWLQNEGWYGPVTATLDWCELNHQFSPYIAEMANTLSNIFTVALAVLGCVEAMKENLPTRYSLGYLGVALVGVGSFFFHATLLFEAQLADELPMIYVGSMSLWVLFDNKPGYGLRSTRTKALIALLAAFDILFTWSYMVYRNPVYHQLVFGFLVVSNTLRVTYILHKPEAAQKISQKAKTTITNFFSTGAALFVLGFIVWNLDNIFCHNITRWKLSLGWPAAFFLEGHAWWHILTGLGSYYMFIGIQYVTLCTKDYPNSFIVQYRHGLPHVKRLHIKVQ</sequence>
<keyword evidence="4" id="KW-0378">Hydrolase</keyword>
<accession>A0A9W8MUT7</accession>
<dbReference type="GO" id="GO:0016811">
    <property type="term" value="F:hydrolase activity, acting on carbon-nitrogen (but not peptide) bonds, in linear amides"/>
    <property type="evidence" value="ECO:0007669"/>
    <property type="project" value="InterPro"/>
</dbReference>
<dbReference type="AlphaFoldDB" id="A0A9W8MUT7"/>
<feature type="transmembrane region" description="Helical" evidence="9">
    <location>
        <begin position="40"/>
        <end position="58"/>
    </location>
</feature>
<dbReference type="GO" id="GO:0046513">
    <property type="term" value="P:ceramide biosynthetic process"/>
    <property type="evidence" value="ECO:0007669"/>
    <property type="project" value="TreeGrafter"/>
</dbReference>
<feature type="transmembrane region" description="Helical" evidence="9">
    <location>
        <begin position="193"/>
        <end position="210"/>
    </location>
</feature>
<feature type="binding site" evidence="7">
    <location>
        <position position="30"/>
    </location>
    <ligand>
        <name>Ca(2+)</name>
        <dbReference type="ChEBI" id="CHEBI:29108"/>
    </ligand>
</feature>
<dbReference type="Pfam" id="PF05875">
    <property type="entry name" value="Ceramidase"/>
    <property type="match status" value="1"/>
</dbReference>
<feature type="transmembrane region" description="Helical" evidence="9">
    <location>
        <begin position="70"/>
        <end position="88"/>
    </location>
</feature>
<comment type="subcellular location">
    <subcellularLocation>
        <location evidence="1">Membrane</location>
        <topology evidence="1">Multi-pass membrane protein</topology>
    </subcellularLocation>
</comment>
<dbReference type="GO" id="GO:0046514">
    <property type="term" value="P:ceramide catabolic process"/>
    <property type="evidence" value="ECO:0007669"/>
    <property type="project" value="TreeGrafter"/>
</dbReference>
<feature type="transmembrane region" description="Helical" evidence="9">
    <location>
        <begin position="237"/>
        <end position="259"/>
    </location>
</feature>
<keyword evidence="11" id="KW-1185">Reference proteome</keyword>
<name>A0A9W8MUT7_9AGAR</name>
<evidence type="ECO:0000256" key="8">
    <source>
        <dbReference type="PIRSR" id="PIRSR608901-2"/>
    </source>
</evidence>
<dbReference type="PANTHER" id="PTHR46187:SF3">
    <property type="entry name" value="ALKALINE CERAMIDASE 3"/>
    <property type="match status" value="1"/>
</dbReference>
<feature type="binding site" evidence="8">
    <location>
        <position position="236"/>
    </location>
    <ligand>
        <name>Zn(2+)</name>
        <dbReference type="ChEBI" id="CHEBI:29105"/>
        <note>catalytic</note>
    </ligand>
</feature>
<comment type="similarity">
    <text evidence="2">Belongs to the alkaline ceramidase family.</text>
</comment>
<feature type="binding site" evidence="7">
    <location>
        <position position="26"/>
    </location>
    <ligand>
        <name>Ca(2+)</name>
        <dbReference type="ChEBI" id="CHEBI:29108"/>
    </ligand>
</feature>
<dbReference type="PANTHER" id="PTHR46187">
    <property type="entry name" value="ALKALINE CERAMIDASE 3"/>
    <property type="match status" value="1"/>
</dbReference>
<feature type="binding site" evidence="7">
    <location>
        <position position="28"/>
    </location>
    <ligand>
        <name>Ca(2+)</name>
        <dbReference type="ChEBI" id="CHEBI:29108"/>
    </ligand>
</feature>
<evidence type="ECO:0000256" key="3">
    <source>
        <dbReference type="ARBA" id="ARBA00022692"/>
    </source>
</evidence>
<feature type="binding site" evidence="8">
    <location>
        <position position="87"/>
    </location>
    <ligand>
        <name>Zn(2+)</name>
        <dbReference type="ChEBI" id="CHEBI:29105"/>
        <note>catalytic</note>
    </ligand>
</feature>
<evidence type="ECO:0000313" key="10">
    <source>
        <dbReference type="EMBL" id="KAJ3508618.1"/>
    </source>
</evidence>
<feature type="binding site" evidence="7">
    <location>
        <position position="25"/>
    </location>
    <ligand>
        <name>Ca(2+)</name>
        <dbReference type="ChEBI" id="CHEBI:29108"/>
    </ligand>
</feature>
<evidence type="ECO:0008006" key="12">
    <source>
        <dbReference type="Google" id="ProtNLM"/>
    </source>
</evidence>
<comment type="cofactor">
    <cofactor evidence="8">
        <name>Zn(2+)</name>
        <dbReference type="ChEBI" id="CHEBI:29105"/>
    </cofactor>
</comment>
<evidence type="ECO:0000256" key="4">
    <source>
        <dbReference type="ARBA" id="ARBA00022801"/>
    </source>
</evidence>
<evidence type="ECO:0000256" key="5">
    <source>
        <dbReference type="ARBA" id="ARBA00022989"/>
    </source>
</evidence>
<keyword evidence="5 9" id="KW-1133">Transmembrane helix</keyword>